<dbReference type="EMBL" id="BMCU01000011">
    <property type="protein sequence ID" value="GGG29765.1"/>
    <property type="molecule type" value="Genomic_DNA"/>
</dbReference>
<dbReference type="Proteomes" id="UP000654257">
    <property type="component" value="Unassembled WGS sequence"/>
</dbReference>
<protein>
    <submittedName>
        <fullName evidence="2">Uncharacterized protein</fullName>
    </submittedName>
</protein>
<feature type="region of interest" description="Disordered" evidence="1">
    <location>
        <begin position="42"/>
        <end position="92"/>
    </location>
</feature>
<dbReference type="RefSeq" id="WP_229746316.1">
    <property type="nucleotide sequence ID" value="NZ_BMCU01000011.1"/>
</dbReference>
<evidence type="ECO:0000256" key="1">
    <source>
        <dbReference type="SAM" id="MobiDB-lite"/>
    </source>
</evidence>
<proteinExistence type="predicted"/>
<sequence length="92" mass="9356">MLTDFQTTVAHLFFTTPASDGFLLAGGAALLAQQMTTRPTQDLDFFTSAAGAVSPTPETNSKMPPAPAAGPSTASTTATPSADSSSTDPKTY</sequence>
<name>A0A917G8T0_9NOCA</name>
<gene>
    <name evidence="2" type="ORF">GCM10007304_49470</name>
</gene>
<feature type="compositionally biased region" description="Low complexity" evidence="1">
    <location>
        <begin position="69"/>
        <end position="92"/>
    </location>
</feature>
<organism evidence="2 3">
    <name type="scientific">Rhodococcoides trifolii</name>
    <dbReference type="NCBI Taxonomy" id="908250"/>
    <lineage>
        <taxon>Bacteria</taxon>
        <taxon>Bacillati</taxon>
        <taxon>Actinomycetota</taxon>
        <taxon>Actinomycetes</taxon>
        <taxon>Mycobacteriales</taxon>
        <taxon>Nocardiaceae</taxon>
        <taxon>Rhodococcoides</taxon>
    </lineage>
</organism>
<evidence type="ECO:0000313" key="3">
    <source>
        <dbReference type="Proteomes" id="UP000654257"/>
    </source>
</evidence>
<accession>A0A917G8T0</accession>
<keyword evidence="3" id="KW-1185">Reference proteome</keyword>
<reference evidence="2" key="2">
    <citation type="submission" date="2020-09" db="EMBL/GenBank/DDBJ databases">
        <authorList>
            <person name="Sun Q."/>
            <person name="Sedlacek I."/>
        </authorList>
    </citation>
    <scope>NUCLEOTIDE SEQUENCE</scope>
    <source>
        <strain evidence="2">CCM 7905</strain>
    </source>
</reference>
<evidence type="ECO:0000313" key="2">
    <source>
        <dbReference type="EMBL" id="GGG29765.1"/>
    </source>
</evidence>
<dbReference type="AlphaFoldDB" id="A0A917G8T0"/>
<reference evidence="2" key="1">
    <citation type="journal article" date="2014" name="Int. J. Syst. Evol. Microbiol.">
        <title>Complete genome sequence of Corynebacterium casei LMG S-19264T (=DSM 44701T), isolated from a smear-ripened cheese.</title>
        <authorList>
            <consortium name="US DOE Joint Genome Institute (JGI-PGF)"/>
            <person name="Walter F."/>
            <person name="Albersmeier A."/>
            <person name="Kalinowski J."/>
            <person name="Ruckert C."/>
        </authorList>
    </citation>
    <scope>NUCLEOTIDE SEQUENCE</scope>
    <source>
        <strain evidence="2">CCM 7905</strain>
    </source>
</reference>
<comment type="caution">
    <text evidence="2">The sequence shown here is derived from an EMBL/GenBank/DDBJ whole genome shotgun (WGS) entry which is preliminary data.</text>
</comment>